<evidence type="ECO:0000256" key="5">
    <source>
        <dbReference type="PROSITE-ProRule" id="PRU10141"/>
    </source>
</evidence>
<dbReference type="GO" id="GO:0016301">
    <property type="term" value="F:kinase activity"/>
    <property type="evidence" value="ECO:0007669"/>
    <property type="project" value="UniProtKB-KW"/>
</dbReference>
<dbReference type="Gene3D" id="1.10.510.10">
    <property type="entry name" value="Transferase(Phosphotransferase) domain 1"/>
    <property type="match status" value="1"/>
</dbReference>
<keyword evidence="3" id="KW-0418">Kinase</keyword>
<dbReference type="Pfam" id="PF00069">
    <property type="entry name" value="Pkinase"/>
    <property type="match status" value="1"/>
</dbReference>
<dbReference type="AlphaFoldDB" id="A0ABD1ZHS2"/>
<keyword evidence="4 5" id="KW-0067">ATP-binding</keyword>
<dbReference type="GO" id="GO:0005524">
    <property type="term" value="F:ATP binding"/>
    <property type="evidence" value="ECO:0007669"/>
    <property type="project" value="UniProtKB-UniRule"/>
</dbReference>
<dbReference type="InterPro" id="IPR000719">
    <property type="entry name" value="Prot_kinase_dom"/>
</dbReference>
<dbReference type="InterPro" id="IPR017441">
    <property type="entry name" value="Protein_kinase_ATP_BS"/>
</dbReference>
<dbReference type="PROSITE" id="PS00108">
    <property type="entry name" value="PROTEIN_KINASE_ST"/>
    <property type="match status" value="1"/>
</dbReference>
<keyword evidence="2 5" id="KW-0547">Nucleotide-binding</keyword>
<evidence type="ECO:0000256" key="4">
    <source>
        <dbReference type="ARBA" id="ARBA00022840"/>
    </source>
</evidence>
<dbReference type="Proteomes" id="UP001605036">
    <property type="component" value="Unassembled WGS sequence"/>
</dbReference>
<dbReference type="SUPFAM" id="SSF56112">
    <property type="entry name" value="Protein kinase-like (PK-like)"/>
    <property type="match status" value="1"/>
</dbReference>
<dbReference type="SMART" id="SM00220">
    <property type="entry name" value="S_TKc"/>
    <property type="match status" value="1"/>
</dbReference>
<name>A0ABD1ZHS2_9MARC</name>
<organism evidence="8 9">
    <name type="scientific">Riccia fluitans</name>
    <dbReference type="NCBI Taxonomy" id="41844"/>
    <lineage>
        <taxon>Eukaryota</taxon>
        <taxon>Viridiplantae</taxon>
        <taxon>Streptophyta</taxon>
        <taxon>Embryophyta</taxon>
        <taxon>Marchantiophyta</taxon>
        <taxon>Marchantiopsida</taxon>
        <taxon>Marchantiidae</taxon>
        <taxon>Marchantiales</taxon>
        <taxon>Ricciaceae</taxon>
        <taxon>Riccia</taxon>
    </lineage>
</organism>
<evidence type="ECO:0000313" key="9">
    <source>
        <dbReference type="Proteomes" id="UP001605036"/>
    </source>
</evidence>
<feature type="transmembrane region" description="Helical" evidence="6">
    <location>
        <begin position="553"/>
        <end position="574"/>
    </location>
</feature>
<evidence type="ECO:0000256" key="2">
    <source>
        <dbReference type="ARBA" id="ARBA00022741"/>
    </source>
</evidence>
<evidence type="ECO:0000313" key="8">
    <source>
        <dbReference type="EMBL" id="KAL2650985.1"/>
    </source>
</evidence>
<feature type="binding site" evidence="5">
    <location>
        <position position="173"/>
    </location>
    <ligand>
        <name>ATP</name>
        <dbReference type="ChEBI" id="CHEBI:30616"/>
    </ligand>
</feature>
<sequence>MEALTSSSYRLRGRAALGQPCLSTKFLGDGIPSKWKCKVATQSRKYFVAALSSGNVSAAVSESLGQLQSELTHQLAALGLPLQAYGEENSVWWAVAVAPLAWWYLFATPGSIGGFVDYMSTPVHSQTRMSYDAEEVEVGRQIGQGSFGVVYEGYIGRGNRKGSQPKEIRVILKKVKPGIGGAAQMHATEEYMNRRVKRTAPKACAEYLGTTLVSRQQVHGRLTEGLWLIWKFEGGRTLDYYLKQRNFPDNVAEYILGSEISTRAGRVEQSNAVIRRIMFQLLSNLRDLHHTGLVHRDVKPLNLILAEDEGTFKLIDLGACVDVRSGYNYVPEETIIDPTYAAPEHHIMPTSTPQLPPDPLCSLISPFVWALNTPDRFDLYSAGLIMLQMSVKPLRQDMTLYSFNNEFKRTEYDLNKWRKKCRFSDEDFELLDADGGAGWELVKSMLQPRYDKELAIWLSFGSSRPSAEAALKHSFFSRSFIKFPSLATSFSIKDFDFPSLTVGRVRESSKPVVSASPGRPERKEVGVRSRRRAVPSVTLSSVQPQLEVDTSQILSALGALTQPALVIGACWLVFSGLRSTALATYALGQLIAHSVGISGTAFVAFVLIIKPWLEAQKDREANSEGYASGDAGVSFSRNIVDQKTPLQDSRAEALLIRAQRDSSTHRQSYTGLVEAVKEMELQLESLEGSIFLEREYANQQQERILQLEKLIRTPDVISKLRYLRSCSAHWQNPEVTKDRYSPCLR</sequence>
<dbReference type="PROSITE" id="PS50011">
    <property type="entry name" value="PROTEIN_KINASE_DOM"/>
    <property type="match status" value="1"/>
</dbReference>
<keyword evidence="6" id="KW-1133">Transmembrane helix</keyword>
<keyword evidence="1" id="KW-0808">Transferase</keyword>
<dbReference type="PANTHER" id="PTHR46699">
    <property type="entry name" value="SERINE/THREONINE-PROTEIN KINASE STN8, CHLOROPLASTIC-RELATED"/>
    <property type="match status" value="1"/>
</dbReference>
<protein>
    <recommendedName>
        <fullName evidence="7">Protein kinase domain-containing protein</fullName>
    </recommendedName>
</protein>
<dbReference type="PROSITE" id="PS00107">
    <property type="entry name" value="PROTEIN_KINASE_ATP"/>
    <property type="match status" value="1"/>
</dbReference>
<evidence type="ECO:0000256" key="3">
    <source>
        <dbReference type="ARBA" id="ARBA00022777"/>
    </source>
</evidence>
<feature type="domain" description="Protein kinase" evidence="7">
    <location>
        <begin position="136"/>
        <end position="476"/>
    </location>
</feature>
<gene>
    <name evidence="8" type="ORF">R1flu_019113</name>
</gene>
<keyword evidence="6" id="KW-0812">Transmembrane</keyword>
<dbReference type="Gene3D" id="3.30.200.20">
    <property type="entry name" value="Phosphorylase Kinase, domain 1"/>
    <property type="match status" value="1"/>
</dbReference>
<keyword evidence="9" id="KW-1185">Reference proteome</keyword>
<feature type="transmembrane region" description="Helical" evidence="6">
    <location>
        <begin position="586"/>
        <end position="609"/>
    </location>
</feature>
<proteinExistence type="predicted"/>
<comment type="caution">
    <text evidence="8">The sequence shown here is derived from an EMBL/GenBank/DDBJ whole genome shotgun (WGS) entry which is preliminary data.</text>
</comment>
<evidence type="ECO:0000256" key="6">
    <source>
        <dbReference type="SAM" id="Phobius"/>
    </source>
</evidence>
<dbReference type="EMBL" id="JBHFFA010000001">
    <property type="protein sequence ID" value="KAL2650985.1"/>
    <property type="molecule type" value="Genomic_DNA"/>
</dbReference>
<dbReference type="PANTHER" id="PTHR46699:SF5">
    <property type="entry name" value="PROTEIN KINASE DOMAIN-CONTAINING PROTEIN"/>
    <property type="match status" value="1"/>
</dbReference>
<keyword evidence="6" id="KW-0472">Membrane</keyword>
<reference evidence="8 9" key="1">
    <citation type="submission" date="2024-09" db="EMBL/GenBank/DDBJ databases">
        <title>Chromosome-scale assembly of Riccia fluitans.</title>
        <authorList>
            <person name="Paukszto L."/>
            <person name="Sawicki J."/>
            <person name="Karawczyk K."/>
            <person name="Piernik-Szablinska J."/>
            <person name="Szczecinska M."/>
            <person name="Mazdziarz M."/>
        </authorList>
    </citation>
    <scope>NUCLEOTIDE SEQUENCE [LARGE SCALE GENOMIC DNA]</scope>
    <source>
        <strain evidence="8">Rf_01</strain>
        <tissue evidence="8">Aerial parts of the thallus</tissue>
    </source>
</reference>
<dbReference type="InterPro" id="IPR011009">
    <property type="entry name" value="Kinase-like_dom_sf"/>
</dbReference>
<evidence type="ECO:0000256" key="1">
    <source>
        <dbReference type="ARBA" id="ARBA00022679"/>
    </source>
</evidence>
<evidence type="ECO:0000259" key="7">
    <source>
        <dbReference type="PROSITE" id="PS50011"/>
    </source>
</evidence>
<dbReference type="InterPro" id="IPR008271">
    <property type="entry name" value="Ser/Thr_kinase_AS"/>
</dbReference>
<accession>A0ABD1ZHS2</accession>